<name>A0A0C1LG10_9BACT</name>
<feature type="domain" description="N-acetyltransferase" evidence="1">
    <location>
        <begin position="3"/>
        <end position="185"/>
    </location>
</feature>
<dbReference type="AlphaFoldDB" id="A0A0C1LG10"/>
<reference evidence="2 3" key="1">
    <citation type="submission" date="2014-11" db="EMBL/GenBank/DDBJ databases">
        <title>Genome sequence of Flavihumibacter solisilvae 3-3.</title>
        <authorList>
            <person name="Zhou G."/>
            <person name="Li M."/>
            <person name="Wang G."/>
        </authorList>
    </citation>
    <scope>NUCLEOTIDE SEQUENCE [LARGE SCALE GENOMIC DNA]</scope>
    <source>
        <strain evidence="2 3">3-3</strain>
    </source>
</reference>
<evidence type="ECO:0000313" key="3">
    <source>
        <dbReference type="Proteomes" id="UP000031408"/>
    </source>
</evidence>
<dbReference type="InterPro" id="IPR016181">
    <property type="entry name" value="Acyl_CoA_acyltransferase"/>
</dbReference>
<dbReference type="GO" id="GO:0016747">
    <property type="term" value="F:acyltransferase activity, transferring groups other than amino-acyl groups"/>
    <property type="evidence" value="ECO:0007669"/>
    <property type="project" value="InterPro"/>
</dbReference>
<sequence length="185" mass="21126">MSLVYKQVSKPEELDAILALQQKYHKDTLNPDEKAADGFLTIRHSREWLQQMHDLVPSVIAVEGNALAGYALVMSAECRRLIPALEPMFAQFDLIRYGGRPLSDYNYYVIGQICVAAEYRGKGVFDGLYTKHRELFSSRFDFAVTEISTSNGRSLRAHERAGFEVVHRHKDSTDDWVVVLLKFKN</sequence>
<dbReference type="EMBL" id="JSVC01000013">
    <property type="protein sequence ID" value="KIC94288.1"/>
    <property type="molecule type" value="Genomic_DNA"/>
</dbReference>
<dbReference type="Gene3D" id="3.40.630.30">
    <property type="match status" value="1"/>
</dbReference>
<keyword evidence="3" id="KW-1185">Reference proteome</keyword>
<proteinExistence type="predicted"/>
<dbReference type="Proteomes" id="UP000031408">
    <property type="component" value="Unassembled WGS sequence"/>
</dbReference>
<dbReference type="InterPro" id="IPR000182">
    <property type="entry name" value="GNAT_dom"/>
</dbReference>
<dbReference type="PROSITE" id="PS51186">
    <property type="entry name" value="GNAT"/>
    <property type="match status" value="1"/>
</dbReference>
<accession>A0A0C1LG10</accession>
<protein>
    <recommendedName>
        <fullName evidence="1">N-acetyltransferase domain-containing protein</fullName>
    </recommendedName>
</protein>
<evidence type="ECO:0000313" key="2">
    <source>
        <dbReference type="EMBL" id="KIC94288.1"/>
    </source>
</evidence>
<dbReference type="RefSeq" id="WP_039140042.1">
    <property type="nucleotide sequence ID" value="NZ_JSVC01000013.1"/>
</dbReference>
<dbReference type="OrthoDB" id="5109343at2"/>
<comment type="caution">
    <text evidence="2">The sequence shown here is derived from an EMBL/GenBank/DDBJ whole genome shotgun (WGS) entry which is preliminary data.</text>
</comment>
<gene>
    <name evidence="2" type="ORF">OI18_11660</name>
</gene>
<evidence type="ECO:0000259" key="1">
    <source>
        <dbReference type="PROSITE" id="PS51186"/>
    </source>
</evidence>
<dbReference type="Pfam" id="PF00583">
    <property type="entry name" value="Acetyltransf_1"/>
    <property type="match status" value="1"/>
</dbReference>
<dbReference type="STRING" id="1349421.OI18_11660"/>
<organism evidence="2 3">
    <name type="scientific">Flavihumibacter solisilvae</name>
    <dbReference type="NCBI Taxonomy" id="1349421"/>
    <lineage>
        <taxon>Bacteria</taxon>
        <taxon>Pseudomonadati</taxon>
        <taxon>Bacteroidota</taxon>
        <taxon>Chitinophagia</taxon>
        <taxon>Chitinophagales</taxon>
        <taxon>Chitinophagaceae</taxon>
        <taxon>Flavihumibacter</taxon>
    </lineage>
</organism>
<dbReference type="SUPFAM" id="SSF55729">
    <property type="entry name" value="Acyl-CoA N-acyltransferases (Nat)"/>
    <property type="match status" value="1"/>
</dbReference>